<dbReference type="Pfam" id="PF02518">
    <property type="entry name" value="HATPase_c"/>
    <property type="match status" value="1"/>
</dbReference>
<dbReference type="Gene3D" id="3.30.565.10">
    <property type="entry name" value="Histidine kinase-like ATPase, C-terminal domain"/>
    <property type="match status" value="1"/>
</dbReference>
<keyword evidence="5" id="KW-1003">Cell membrane</keyword>
<dbReference type="CDD" id="cd00130">
    <property type="entry name" value="PAS"/>
    <property type="match status" value="1"/>
</dbReference>
<evidence type="ECO:0000256" key="6">
    <source>
        <dbReference type="ARBA" id="ARBA00022553"/>
    </source>
</evidence>
<keyword evidence="6" id="KW-0597">Phosphoprotein</keyword>
<feature type="transmembrane region" description="Helical" evidence="15">
    <location>
        <begin position="218"/>
        <end position="237"/>
    </location>
</feature>
<gene>
    <name evidence="18" type="primary">dpiB_2</name>
    <name evidence="18" type="ORF">VMF7928_00562</name>
</gene>
<dbReference type="InterPro" id="IPR004358">
    <property type="entry name" value="Sig_transdc_His_kin-like_C"/>
</dbReference>
<keyword evidence="14 15" id="KW-0472">Membrane</keyword>
<dbReference type="SMART" id="SM00091">
    <property type="entry name" value="PAS"/>
    <property type="match status" value="1"/>
</dbReference>
<dbReference type="SUPFAM" id="SSF103190">
    <property type="entry name" value="Sensory domain-like"/>
    <property type="match status" value="1"/>
</dbReference>
<evidence type="ECO:0000259" key="16">
    <source>
        <dbReference type="PROSITE" id="PS50109"/>
    </source>
</evidence>
<dbReference type="PROSITE" id="PS50109">
    <property type="entry name" value="HIS_KIN"/>
    <property type="match status" value="1"/>
</dbReference>
<evidence type="ECO:0000256" key="4">
    <source>
        <dbReference type="ARBA" id="ARBA00012438"/>
    </source>
</evidence>
<dbReference type="GO" id="GO:0004673">
    <property type="term" value="F:protein histidine kinase activity"/>
    <property type="evidence" value="ECO:0007669"/>
    <property type="project" value="UniProtKB-EC"/>
</dbReference>
<sequence length="578" mass="63307">MTCLAAFDTLSHLSTSSLETSPPYLITYRSAAVKNKAMASISNFIFKGKLTFTQRVLLLLLTVAVVQVAIIAGFYHFYFSDVLKQQVSKRALVQAREIASDPQLIQAVKKEDIVAVHKQITRFQSLTDAKFIVVGDKHGIRLAHPSSHKIGLPMKGGDNEKALKQGLHYVSIRQGSLGWSVRGKSPIETKQGEIVGVVSVGYLLSGINAALLLYSMPFFIVLGFILLSSILAAWAFSKHIKKQMYDMEPKEIATTLQLQKSVFEAIYEGILAVDSKGEIISANQQALKLLGIASHSTQIQGQKSEQLLMPCDFFVGKEVGSTPDNHLPKIISCNGETLVATRVPLIDEGIIVGWVTSFRIKDSKSTITYQLLNTRQQTDDLRVLNHEYANKLSTVSGLIQMGNHQQALNLIRNESESHQTLVDEIVGTFDSKVVAGLLLGKYIRAKELGLTLEFDPYSQLKLRPEGLTEDELATVVGNLLDNAFEATLANPNSHRNIIILLSDANKSELVIEVSDNGLGIPDSLKESLFEKGISSKKRPGHGIGLYLVHQLVTSNGGSILIDDAEPTGTIFSIFIPSE</sequence>
<dbReference type="SUPFAM" id="SSF55890">
    <property type="entry name" value="Sporulation response regulatory protein Spo0B"/>
    <property type="match status" value="1"/>
</dbReference>
<evidence type="ECO:0000256" key="5">
    <source>
        <dbReference type="ARBA" id="ARBA00022475"/>
    </source>
</evidence>
<dbReference type="SUPFAM" id="SSF55785">
    <property type="entry name" value="PYP-like sensor domain (PAS domain)"/>
    <property type="match status" value="1"/>
</dbReference>
<evidence type="ECO:0000256" key="9">
    <source>
        <dbReference type="ARBA" id="ARBA00022741"/>
    </source>
</evidence>
<dbReference type="InterPro" id="IPR035965">
    <property type="entry name" value="PAS-like_dom_sf"/>
</dbReference>
<dbReference type="Gene3D" id="3.30.450.20">
    <property type="entry name" value="PAS domain"/>
    <property type="match status" value="2"/>
</dbReference>
<keyword evidence="7 18" id="KW-0808">Transferase</keyword>
<feature type="transmembrane region" description="Helical" evidence="15">
    <location>
        <begin position="194"/>
        <end position="212"/>
    </location>
</feature>
<keyword evidence="19" id="KW-1185">Reference proteome</keyword>
<name>A0ABN8DYB2_9VIBR</name>
<evidence type="ECO:0000256" key="15">
    <source>
        <dbReference type="SAM" id="Phobius"/>
    </source>
</evidence>
<evidence type="ECO:0000256" key="2">
    <source>
        <dbReference type="ARBA" id="ARBA00004533"/>
    </source>
</evidence>
<organism evidence="18 19">
    <name type="scientific">Vibrio marisflavi CECT 7928</name>
    <dbReference type="NCBI Taxonomy" id="634439"/>
    <lineage>
        <taxon>Bacteria</taxon>
        <taxon>Pseudomonadati</taxon>
        <taxon>Pseudomonadota</taxon>
        <taxon>Gammaproteobacteria</taxon>
        <taxon>Vibrionales</taxon>
        <taxon>Vibrionaceae</taxon>
        <taxon>Vibrio</taxon>
    </lineage>
</organism>
<keyword evidence="12 15" id="KW-1133">Transmembrane helix</keyword>
<evidence type="ECO:0000256" key="8">
    <source>
        <dbReference type="ARBA" id="ARBA00022692"/>
    </source>
</evidence>
<dbReference type="InterPro" id="IPR033463">
    <property type="entry name" value="sCache_3"/>
</dbReference>
<dbReference type="CDD" id="cd16915">
    <property type="entry name" value="HATPase_DpiB-CitA-like"/>
    <property type="match status" value="1"/>
</dbReference>
<dbReference type="PANTHER" id="PTHR43547">
    <property type="entry name" value="TWO-COMPONENT HISTIDINE KINASE"/>
    <property type="match status" value="1"/>
</dbReference>
<keyword evidence="13" id="KW-0902">Two-component regulatory system</keyword>
<accession>A0ABN8DYB2</accession>
<evidence type="ECO:0000256" key="14">
    <source>
        <dbReference type="ARBA" id="ARBA00023136"/>
    </source>
</evidence>
<dbReference type="Pfam" id="PF13188">
    <property type="entry name" value="PAS_8"/>
    <property type="match status" value="1"/>
</dbReference>
<dbReference type="InterPro" id="IPR003594">
    <property type="entry name" value="HATPase_dom"/>
</dbReference>
<evidence type="ECO:0000256" key="13">
    <source>
        <dbReference type="ARBA" id="ARBA00023012"/>
    </source>
</evidence>
<dbReference type="InterPro" id="IPR036890">
    <property type="entry name" value="HATPase_C_sf"/>
</dbReference>
<proteinExistence type="predicted"/>
<dbReference type="PRINTS" id="PR00344">
    <property type="entry name" value="BCTRLSENSOR"/>
</dbReference>
<dbReference type="SMART" id="SM00387">
    <property type="entry name" value="HATPase_c"/>
    <property type="match status" value="1"/>
</dbReference>
<evidence type="ECO:0000256" key="7">
    <source>
        <dbReference type="ARBA" id="ARBA00022679"/>
    </source>
</evidence>
<dbReference type="EMBL" id="CAKLDM010000001">
    <property type="protein sequence ID" value="CAH0536607.1"/>
    <property type="molecule type" value="Genomic_DNA"/>
</dbReference>
<protein>
    <recommendedName>
        <fullName evidence="4">histidine kinase</fullName>
        <ecNumber evidence="4">2.7.13.3</ecNumber>
    </recommendedName>
</protein>
<dbReference type="EC" id="2.7.13.3" evidence="4"/>
<dbReference type="PANTHER" id="PTHR43547:SF10">
    <property type="entry name" value="SENSOR HISTIDINE KINASE DCUS"/>
    <property type="match status" value="1"/>
</dbReference>
<keyword evidence="9" id="KW-0547">Nucleotide-binding</keyword>
<evidence type="ECO:0000256" key="3">
    <source>
        <dbReference type="ARBA" id="ARBA00004651"/>
    </source>
</evidence>
<dbReference type="InterPro" id="IPR000014">
    <property type="entry name" value="PAS"/>
</dbReference>
<dbReference type="InterPro" id="IPR029151">
    <property type="entry name" value="Sensor-like_sf"/>
</dbReference>
<dbReference type="Proteomes" id="UP000838748">
    <property type="component" value="Unassembled WGS sequence"/>
</dbReference>
<keyword evidence="8 15" id="KW-0812">Transmembrane</keyword>
<evidence type="ECO:0000313" key="18">
    <source>
        <dbReference type="EMBL" id="CAH0536607.1"/>
    </source>
</evidence>
<dbReference type="InterPro" id="IPR005467">
    <property type="entry name" value="His_kinase_dom"/>
</dbReference>
<evidence type="ECO:0000256" key="11">
    <source>
        <dbReference type="ARBA" id="ARBA00022840"/>
    </source>
</evidence>
<evidence type="ECO:0000313" key="19">
    <source>
        <dbReference type="Proteomes" id="UP000838748"/>
    </source>
</evidence>
<keyword evidence="10 18" id="KW-0418">Kinase</keyword>
<dbReference type="InterPro" id="IPR016120">
    <property type="entry name" value="Sig_transdc_His_kin_SpoOB"/>
</dbReference>
<comment type="catalytic activity">
    <reaction evidence="1">
        <text>ATP + protein L-histidine = ADP + protein N-phospho-L-histidine.</text>
        <dbReference type="EC" id="2.7.13.3"/>
    </reaction>
</comment>
<evidence type="ECO:0000256" key="1">
    <source>
        <dbReference type="ARBA" id="ARBA00000085"/>
    </source>
</evidence>
<evidence type="ECO:0000259" key="17">
    <source>
        <dbReference type="PROSITE" id="PS50112"/>
    </source>
</evidence>
<feature type="transmembrane region" description="Helical" evidence="15">
    <location>
        <begin position="56"/>
        <end position="79"/>
    </location>
</feature>
<reference evidence="18" key="1">
    <citation type="submission" date="2021-11" db="EMBL/GenBank/DDBJ databases">
        <authorList>
            <person name="Rodrigo-Torres L."/>
            <person name="Arahal R. D."/>
            <person name="Lucena T."/>
        </authorList>
    </citation>
    <scope>NUCLEOTIDE SEQUENCE</scope>
    <source>
        <strain evidence="18">CECT 7928</strain>
    </source>
</reference>
<dbReference type="SUPFAM" id="SSF55874">
    <property type="entry name" value="ATPase domain of HSP90 chaperone/DNA topoisomerase II/histidine kinase"/>
    <property type="match status" value="1"/>
</dbReference>
<feature type="domain" description="Histidine kinase" evidence="16">
    <location>
        <begin position="383"/>
        <end position="578"/>
    </location>
</feature>
<feature type="domain" description="PAS" evidence="17">
    <location>
        <begin position="255"/>
        <end position="292"/>
    </location>
</feature>
<dbReference type="Pfam" id="PF17203">
    <property type="entry name" value="sCache_3_2"/>
    <property type="match status" value="1"/>
</dbReference>
<keyword evidence="11" id="KW-0067">ATP-binding</keyword>
<evidence type="ECO:0000256" key="12">
    <source>
        <dbReference type="ARBA" id="ARBA00022989"/>
    </source>
</evidence>
<evidence type="ECO:0000256" key="10">
    <source>
        <dbReference type="ARBA" id="ARBA00022777"/>
    </source>
</evidence>
<dbReference type="PROSITE" id="PS50112">
    <property type="entry name" value="PAS"/>
    <property type="match status" value="1"/>
</dbReference>
<comment type="caution">
    <text evidence="18">The sequence shown here is derived from an EMBL/GenBank/DDBJ whole genome shotgun (WGS) entry which is preliminary data.</text>
</comment>
<comment type="subcellular location">
    <subcellularLocation>
        <location evidence="2">Cell inner membrane</location>
    </subcellularLocation>
    <subcellularLocation>
        <location evidence="3">Cell membrane</location>
        <topology evidence="3">Multi-pass membrane protein</topology>
    </subcellularLocation>
</comment>